<dbReference type="KEGG" id="nec:KGD82_11515"/>
<dbReference type="Proteomes" id="UP000682416">
    <property type="component" value="Chromosome"/>
</dbReference>
<dbReference type="EMBL" id="CP074402">
    <property type="protein sequence ID" value="QVJ02816.1"/>
    <property type="molecule type" value="Genomic_DNA"/>
</dbReference>
<name>A0A975LBN4_9ACTN</name>
<feature type="transmembrane region" description="Helical" evidence="1">
    <location>
        <begin position="45"/>
        <end position="65"/>
    </location>
</feature>
<accession>A0A975LBN4</accession>
<evidence type="ECO:0000313" key="3">
    <source>
        <dbReference type="Proteomes" id="UP000682416"/>
    </source>
</evidence>
<reference evidence="2" key="1">
    <citation type="submission" date="2021-05" db="EMBL/GenBank/DDBJ databases">
        <authorList>
            <person name="Kaiqin L."/>
            <person name="Jian G."/>
        </authorList>
    </citation>
    <scope>NUCLEOTIDE SEQUENCE</scope>
    <source>
        <strain evidence="2">HDS5</strain>
    </source>
</reference>
<feature type="transmembrane region" description="Helical" evidence="1">
    <location>
        <begin position="72"/>
        <end position="93"/>
    </location>
</feature>
<keyword evidence="1" id="KW-0812">Transmembrane</keyword>
<organism evidence="2 3">
    <name type="scientific">Nocardiopsis eucommiae</name>
    <dbReference type="NCBI Taxonomy" id="2831970"/>
    <lineage>
        <taxon>Bacteria</taxon>
        <taxon>Bacillati</taxon>
        <taxon>Actinomycetota</taxon>
        <taxon>Actinomycetes</taxon>
        <taxon>Streptosporangiales</taxon>
        <taxon>Nocardiopsidaceae</taxon>
        <taxon>Nocardiopsis</taxon>
    </lineage>
</organism>
<sequence>MNPAHSPASPRRSGPGLPFPVLVALALLAAPRVVLHDLGVIREGTLVNALFVFVPPLVWIAVVLWRRVPNPFGTLLTVGVLYGVFLMLGHQILWTTAWEGDPPTLGGNLSELPPVAHALITRGFAALSSVVTGTLVGAVCGLLAWAADRVLHRAERTAAP</sequence>
<keyword evidence="3" id="KW-1185">Reference proteome</keyword>
<evidence type="ECO:0000313" key="2">
    <source>
        <dbReference type="EMBL" id="QVJ02816.1"/>
    </source>
</evidence>
<proteinExistence type="predicted"/>
<evidence type="ECO:0000256" key="1">
    <source>
        <dbReference type="SAM" id="Phobius"/>
    </source>
</evidence>
<protein>
    <submittedName>
        <fullName evidence="2">Uncharacterized protein</fullName>
    </submittedName>
</protein>
<feature type="transmembrane region" description="Helical" evidence="1">
    <location>
        <begin position="124"/>
        <end position="146"/>
    </location>
</feature>
<keyword evidence="1" id="KW-0472">Membrane</keyword>
<keyword evidence="1" id="KW-1133">Transmembrane helix</keyword>
<gene>
    <name evidence="2" type="ORF">KGD82_11515</name>
</gene>
<dbReference type="AlphaFoldDB" id="A0A975LBN4"/>